<proteinExistence type="predicted"/>
<reference evidence="2 3" key="1">
    <citation type="journal article" date="2015" name="Stand. Genomic Sci.">
        <title>Complete genome sequence and description of Salinispira pacifica gen. nov., sp. nov., a novel spirochaete isolated form a hypersaline microbial mat.</title>
        <authorList>
            <person name="Ben Hania W."/>
            <person name="Joseph M."/>
            <person name="Schumann P."/>
            <person name="Bunk B."/>
            <person name="Fiebig A."/>
            <person name="Sproer C."/>
            <person name="Klenk H.P."/>
            <person name="Fardeau M.L."/>
            <person name="Spring S."/>
        </authorList>
    </citation>
    <scope>NUCLEOTIDE SEQUENCE [LARGE SCALE GENOMIC DNA]</scope>
    <source>
        <strain evidence="2 3">L21-RPul-D2</strain>
    </source>
</reference>
<dbReference type="AlphaFoldDB" id="V5WFY7"/>
<organism evidence="2 3">
    <name type="scientific">Salinispira pacifica</name>
    <dbReference type="NCBI Taxonomy" id="1307761"/>
    <lineage>
        <taxon>Bacteria</taxon>
        <taxon>Pseudomonadati</taxon>
        <taxon>Spirochaetota</taxon>
        <taxon>Spirochaetia</taxon>
        <taxon>Spirochaetales</taxon>
        <taxon>Spirochaetaceae</taxon>
        <taxon>Salinispira</taxon>
    </lineage>
</organism>
<evidence type="ECO:0000256" key="1">
    <source>
        <dbReference type="SAM" id="MobiDB-lite"/>
    </source>
</evidence>
<dbReference type="STRING" id="1307761.L21SP2_1348"/>
<keyword evidence="3" id="KW-1185">Reference proteome</keyword>
<dbReference type="RefSeq" id="WP_024267670.1">
    <property type="nucleotide sequence ID" value="NC_023035.1"/>
</dbReference>
<protein>
    <submittedName>
        <fullName evidence="2">Uncharacterized protein</fullName>
    </submittedName>
</protein>
<name>V5WFY7_9SPIO</name>
<dbReference type="HOGENOM" id="CLU_432044_0_0_12"/>
<sequence length="633" mass="69497">MNPLHQPIIAAEPSERLPVPAQPARTGGAAVSRHYANVITGPAPVLRIGLFLCLVFFGMPAAVSSQEEALNAPESTSLVLPDVIVDLPEPDYGDVQTLLPGDQGEEYSYRALPRPRQLADPGLPSNGGEPAAGDGEDSGRGGENPAPRIQFGLGGGYAPGMNGYVQLFDPRGSYLLAADHTQSWGDFSRGYTPPDQGFALSRSRITGRIEPFHLLADYQFRGLGALESYRAQHLLDAEAGVEWGIAGFSGEFNSGQDLRRIVPAVEAEGDIPNIFLRFSADSSNRYRKEWERSVLEFPLNYRLELSPQYGLWHDLSLGAEFRHAAGELWSFDLGYIPGISRGPGAGEPELNDETGDAPGFSYSRPGYRGINHNFHLGLGFNGEKWGHDFRGGFEQLRPDETELWRTHPLLSPFYVIPESSGEIGDIQAAADAAAQIVPGAAQNRPLIRRWFFSTLSEFALTDDLLLSGGVDTYYYYERPVAGDWSQAVTFGDDGREFRNWYASRGLNFVTTLGFRGLFSENIFGGVTWVGNFLLNDGLQPSQQLEAEAEIQNQNDLLSAGVRMELNLFRSLQPPLFSIIGGWNISPLWALSLEISDPVAAFLSRGRFLHDSGVSPIQTRGFTVDLFVEYRNSK</sequence>
<dbReference type="KEGG" id="slr:L21SP2_1348"/>
<evidence type="ECO:0000313" key="3">
    <source>
        <dbReference type="Proteomes" id="UP000018680"/>
    </source>
</evidence>
<feature type="region of interest" description="Disordered" evidence="1">
    <location>
        <begin position="115"/>
        <end position="150"/>
    </location>
</feature>
<dbReference type="EMBL" id="CP006939">
    <property type="protein sequence ID" value="AHC14747.1"/>
    <property type="molecule type" value="Genomic_DNA"/>
</dbReference>
<gene>
    <name evidence="2" type="ORF">L21SP2_1348</name>
</gene>
<evidence type="ECO:0000313" key="2">
    <source>
        <dbReference type="EMBL" id="AHC14747.1"/>
    </source>
</evidence>
<accession>V5WFY7</accession>
<dbReference type="Proteomes" id="UP000018680">
    <property type="component" value="Chromosome"/>
</dbReference>